<dbReference type="Proteomes" id="UP000195880">
    <property type="component" value="Chromosome"/>
</dbReference>
<evidence type="ECO:0000313" key="2">
    <source>
        <dbReference type="Proteomes" id="UP000195880"/>
    </source>
</evidence>
<dbReference type="KEGG" id="salf:SMD44_00581"/>
<dbReference type="EMBL" id="CP021748">
    <property type="protein sequence ID" value="ARX81183.1"/>
    <property type="molecule type" value="Genomic_DNA"/>
</dbReference>
<proteinExistence type="predicted"/>
<evidence type="ECO:0000313" key="1">
    <source>
        <dbReference type="EMBL" id="ARX81183.1"/>
    </source>
</evidence>
<organism evidence="1 2">
    <name type="scientific">Streptomyces alboflavus</name>
    <dbReference type="NCBI Taxonomy" id="67267"/>
    <lineage>
        <taxon>Bacteria</taxon>
        <taxon>Bacillati</taxon>
        <taxon>Actinomycetota</taxon>
        <taxon>Actinomycetes</taxon>
        <taxon>Kitasatosporales</taxon>
        <taxon>Streptomycetaceae</taxon>
        <taxon>Streptomyces</taxon>
    </lineage>
</organism>
<gene>
    <name evidence="1" type="ORF">SMD44_00581</name>
</gene>
<sequence length="70" mass="7706">MGLQCLVQPPRRTGRRTRRLATRAALEIEQPRQPLIRTARVDDLAGEDLKGLPAGSGVVQGTVKKWSTVE</sequence>
<name>A0A1Z1W431_9ACTN</name>
<reference evidence="1 2" key="1">
    <citation type="submission" date="2017-05" db="EMBL/GenBank/DDBJ databases">
        <title>Streptomyces alboflavus Genome sequencing and assembly.</title>
        <authorList>
            <person name="Wang Y."/>
            <person name="Du B."/>
            <person name="Ding Y."/>
            <person name="Liu H."/>
            <person name="Hou Q."/>
            <person name="Liu K."/>
            <person name="Wang C."/>
            <person name="Yao L."/>
        </authorList>
    </citation>
    <scope>NUCLEOTIDE SEQUENCE [LARGE SCALE GENOMIC DNA]</scope>
    <source>
        <strain evidence="1 2">MDJK44</strain>
    </source>
</reference>
<accession>A0A1Z1W431</accession>
<protein>
    <submittedName>
        <fullName evidence="1">Uncharacterized protein</fullName>
    </submittedName>
</protein>
<dbReference type="AlphaFoldDB" id="A0A1Z1W431"/>
<keyword evidence="2" id="KW-1185">Reference proteome</keyword>